<reference evidence="1 2" key="1">
    <citation type="submission" date="2020-04" db="EMBL/GenBank/DDBJ databases">
        <authorList>
            <consortium name="Desulfovibrio sp. FSS-1 genome sequencing consortium"/>
            <person name="Shimoshige H."/>
            <person name="Kobayashi H."/>
            <person name="Maekawa T."/>
        </authorList>
    </citation>
    <scope>NUCLEOTIDE SEQUENCE [LARGE SCALE GENOMIC DNA]</scope>
    <source>
        <strain evidence="1 2">SIID29052-01</strain>
    </source>
</reference>
<keyword evidence="2" id="KW-1185">Reference proteome</keyword>
<proteinExistence type="predicted"/>
<gene>
    <name evidence="1" type="ORF">NNJEOMEG_03641</name>
</gene>
<organism evidence="1 2">
    <name type="scientific">Fundidesulfovibrio magnetotacticus</name>
    <dbReference type="NCBI Taxonomy" id="2730080"/>
    <lineage>
        <taxon>Bacteria</taxon>
        <taxon>Pseudomonadati</taxon>
        <taxon>Thermodesulfobacteriota</taxon>
        <taxon>Desulfovibrionia</taxon>
        <taxon>Desulfovibrionales</taxon>
        <taxon>Desulfovibrionaceae</taxon>
        <taxon>Fundidesulfovibrio</taxon>
    </lineage>
</organism>
<dbReference type="Pfam" id="PF12059">
    <property type="entry name" value="DUF3540"/>
    <property type="match status" value="1"/>
</dbReference>
<evidence type="ECO:0000313" key="2">
    <source>
        <dbReference type="Proteomes" id="UP000494245"/>
    </source>
</evidence>
<protein>
    <recommendedName>
        <fullName evidence="3">DUF3540 domain-containing protein</fullName>
    </recommendedName>
</protein>
<dbReference type="Proteomes" id="UP000494245">
    <property type="component" value="Unassembled WGS sequence"/>
</dbReference>
<evidence type="ECO:0000313" key="1">
    <source>
        <dbReference type="EMBL" id="GFK95773.1"/>
    </source>
</evidence>
<sequence>MSSASASPVQAPSPNLEYARVVEVGPGGITVRTGFGTIRAERAVSCLVEPRAEDLVLACVDISGRAFVLSVLESRGPVELCVEGDARLGARGGSLTLAADADIRLACPGELAAASGQLTVHAAEGRAAVERMSFLGRTFKSQVKRIRSVARSVELVFKSFTSQGLESQRFVKGHDEVQAGSRRVLVEDLNALHAKNHSVIAEEQVVMNAEQIHMG</sequence>
<dbReference type="EMBL" id="BLTE01000022">
    <property type="protein sequence ID" value="GFK95773.1"/>
    <property type="molecule type" value="Genomic_DNA"/>
</dbReference>
<dbReference type="RefSeq" id="WP_173086915.1">
    <property type="nucleotide sequence ID" value="NZ_BLTE01000022.1"/>
</dbReference>
<name>A0A6V8LTI4_9BACT</name>
<accession>A0A6V8LTI4</accession>
<comment type="caution">
    <text evidence="1">The sequence shown here is derived from an EMBL/GenBank/DDBJ whole genome shotgun (WGS) entry which is preliminary data.</text>
</comment>
<dbReference type="AlphaFoldDB" id="A0A6V8LTI4"/>
<dbReference type="InterPro" id="IPR021927">
    <property type="entry name" value="DUF3540"/>
</dbReference>
<evidence type="ECO:0008006" key="3">
    <source>
        <dbReference type="Google" id="ProtNLM"/>
    </source>
</evidence>
<reference evidence="1 2" key="2">
    <citation type="submission" date="2020-05" db="EMBL/GenBank/DDBJ databases">
        <title>Draft genome sequence of Desulfovibrio sp. strainFSS-1.</title>
        <authorList>
            <person name="Shimoshige H."/>
            <person name="Kobayashi H."/>
            <person name="Maekawa T."/>
        </authorList>
    </citation>
    <scope>NUCLEOTIDE SEQUENCE [LARGE SCALE GENOMIC DNA]</scope>
    <source>
        <strain evidence="1 2">SIID29052-01</strain>
    </source>
</reference>